<gene>
    <name evidence="1" type="ORF">PHYPADRAFT_102842</name>
</gene>
<accession>A9U5V8</accession>
<proteinExistence type="predicted"/>
<dbReference type="EMBL" id="DS545650">
    <property type="protein sequence ID" value="EDQ48945.1"/>
    <property type="molecule type" value="Genomic_DNA"/>
</dbReference>
<reference evidence="1" key="1">
    <citation type="journal article" date="2008" name="Science">
        <title>The Physcomitrella genome reveals evolutionary insights into the conquest of land by plants.</title>
        <authorList>
            <person name="Rensing S."/>
            <person name="Lang D."/>
            <person name="Zimmer A."/>
            <person name="Terry A."/>
            <person name="Salamov A."/>
            <person name="Shapiro H."/>
            <person name="Nishiyama T."/>
            <person name="Perroud P.-F."/>
            <person name="Lindquist E."/>
            <person name="Kamisugi Y."/>
            <person name="Tanahashi T."/>
            <person name="Sakakibara K."/>
            <person name="Fujita T."/>
            <person name="Oishi K."/>
            <person name="Shin-I T."/>
            <person name="Kuroki Y."/>
            <person name="Toyoda A."/>
            <person name="Suzuki Y."/>
            <person name="Hashimoto A."/>
            <person name="Yamaguchi K."/>
            <person name="Sugano A."/>
            <person name="Kohara Y."/>
            <person name="Fujiyama A."/>
            <person name="Anterola A."/>
            <person name="Aoki S."/>
            <person name="Ashton N."/>
            <person name="Barbazuk W.B."/>
            <person name="Barker E."/>
            <person name="Bennetzen J."/>
            <person name="Bezanilla M."/>
            <person name="Blankenship R."/>
            <person name="Cho S.H."/>
            <person name="Dutcher S."/>
            <person name="Estelle M."/>
            <person name="Fawcett J.A."/>
            <person name="Gundlach H."/>
            <person name="Hanada K."/>
            <person name="Heyl A."/>
            <person name="Hicks K.A."/>
            <person name="Hugh J."/>
            <person name="Lohr M."/>
            <person name="Mayer K."/>
            <person name="Melkozernov A."/>
            <person name="Murata T."/>
            <person name="Nelson D."/>
            <person name="Pils B."/>
            <person name="Prigge M."/>
            <person name="Reiss B."/>
            <person name="Renner T."/>
            <person name="Rombauts S."/>
            <person name="Rushton P."/>
            <person name="Sanderfoot A."/>
            <person name="Schween G."/>
            <person name="Shiu S.-H."/>
            <person name="Stueber K."/>
            <person name="Theodoulou F.L."/>
            <person name="Tu H."/>
            <person name="Van de Peer Y."/>
            <person name="Verrier P.J."/>
            <person name="Waters E."/>
            <person name="Wood A."/>
            <person name="Yang L."/>
            <person name="Cove D."/>
            <person name="Cuming A."/>
            <person name="Hasebe M."/>
            <person name="Lucas S."/>
            <person name="Mishler D.B."/>
            <person name="Reski R."/>
            <person name="Grigoriev I."/>
            <person name="Quatrano R.S."/>
            <person name="Boore J.L."/>
        </authorList>
    </citation>
    <scope>NUCLEOTIDE SEQUENCE [LARGE SCALE GENOMIC DNA]</scope>
</reference>
<organism>
    <name type="scientific">Physcomitrium patens</name>
    <name type="common">Spreading-leaved earth moss</name>
    <name type="synonym">Physcomitrella patens</name>
    <dbReference type="NCBI Taxonomy" id="3218"/>
    <lineage>
        <taxon>Eukaryota</taxon>
        <taxon>Viridiplantae</taxon>
        <taxon>Streptophyta</taxon>
        <taxon>Embryophyta</taxon>
        <taxon>Bryophyta</taxon>
        <taxon>Bryophytina</taxon>
        <taxon>Bryopsida</taxon>
        <taxon>Funariidae</taxon>
        <taxon>Funariales</taxon>
        <taxon>Funariaceae</taxon>
        <taxon>Physcomitrium</taxon>
    </lineage>
</organism>
<dbReference type="AlphaFoldDB" id="A9U5V8"/>
<name>A9U5V8_PHYPA</name>
<sequence length="148" mass="16678">MRLKICWNATRQKDFRSAQLYPFLRAVDNLPSIDVELLEEYLTNYDPEDGSSVVKGRTLGIDENTLYKALQLPIGELAVGAEESSDFNPGSYFKGTMTSLERNQGWRMADALTPELMEWMLLRGYGVQLGSVRGHQNSCRVELQAQVG</sequence>
<protein>
    <submittedName>
        <fullName evidence="1">Predicted protein</fullName>
    </submittedName>
</protein>
<evidence type="ECO:0000313" key="1">
    <source>
        <dbReference type="EMBL" id="EDQ48945.1"/>
    </source>
</evidence>